<dbReference type="GO" id="GO:0046872">
    <property type="term" value="F:metal ion binding"/>
    <property type="evidence" value="ECO:0007669"/>
    <property type="project" value="UniProtKB-KW"/>
</dbReference>
<evidence type="ECO:0000256" key="11">
    <source>
        <dbReference type="RuleBase" id="RU003706"/>
    </source>
</evidence>
<evidence type="ECO:0000256" key="5">
    <source>
        <dbReference type="ARBA" id="ARBA00012461"/>
    </source>
</evidence>
<dbReference type="CDD" id="cd02538">
    <property type="entry name" value="G1P_TT_short"/>
    <property type="match status" value="1"/>
</dbReference>
<keyword evidence="8 11" id="KW-0479">Metal-binding</keyword>
<comment type="pathway">
    <text evidence="2">Carbohydrate biosynthesis; dTDP-L-rhamnose biosynthesis.</text>
</comment>
<evidence type="ECO:0000259" key="12">
    <source>
        <dbReference type="Pfam" id="PF00483"/>
    </source>
</evidence>
<dbReference type="FunFam" id="3.90.550.10:FF:000023">
    <property type="entry name" value="Glucose-1-phosphate thymidylyltransferase"/>
    <property type="match status" value="1"/>
</dbReference>
<feature type="domain" description="Nucleotidyl transferase" evidence="12">
    <location>
        <begin position="4"/>
        <end position="240"/>
    </location>
</feature>
<evidence type="ECO:0000313" key="13">
    <source>
        <dbReference type="EMBL" id="PYC26007.1"/>
    </source>
</evidence>
<dbReference type="SUPFAM" id="SSF53448">
    <property type="entry name" value="Nucleotide-diphospho-sugar transferases"/>
    <property type="match status" value="1"/>
</dbReference>
<dbReference type="InterPro" id="IPR029044">
    <property type="entry name" value="Nucleotide-diphossugar_trans"/>
</dbReference>
<dbReference type="GO" id="GO:0008879">
    <property type="term" value="F:glucose-1-phosphate thymidylyltransferase activity"/>
    <property type="evidence" value="ECO:0007669"/>
    <property type="project" value="UniProtKB-EC"/>
</dbReference>
<dbReference type="NCBIfam" id="TIGR01207">
    <property type="entry name" value="rmlA"/>
    <property type="match status" value="1"/>
</dbReference>
<reference evidence="13 14" key="1">
    <citation type="submission" date="2018-06" db="EMBL/GenBank/DDBJ databases">
        <title>Pseudomonas diversity within urban Lake Michigan freshwaters.</title>
        <authorList>
            <person name="Batrich M."/>
            <person name="Hatzopoulos T."/>
            <person name="Putonti C."/>
        </authorList>
    </citation>
    <scope>NUCLEOTIDE SEQUENCE [LARGE SCALE GENOMIC DNA]</scope>
    <source>
        <strain evidence="13 14">MB-090714</strain>
    </source>
</reference>
<comment type="similarity">
    <text evidence="4 11">Belongs to the glucose-1-phosphate thymidylyltransferase family.</text>
</comment>
<dbReference type="RefSeq" id="WP_110682353.1">
    <property type="nucleotide sequence ID" value="NZ_QJRX01000004.1"/>
</dbReference>
<dbReference type="PANTHER" id="PTHR43532">
    <property type="entry name" value="GLUCOSE-1-PHOSPHATE THYMIDYLYLTRANSFERASE"/>
    <property type="match status" value="1"/>
</dbReference>
<dbReference type="InterPro" id="IPR005907">
    <property type="entry name" value="G1P_thy_trans_s"/>
</dbReference>
<dbReference type="PANTHER" id="PTHR43532:SF1">
    <property type="entry name" value="GLUCOSE-1-PHOSPHATE THYMIDYLYLTRANSFERASE 1"/>
    <property type="match status" value="1"/>
</dbReference>
<dbReference type="EC" id="2.7.7.24" evidence="5 11"/>
<gene>
    <name evidence="13" type="primary">rfbA</name>
    <name evidence="13" type="ORF">DMO17_07965</name>
</gene>
<comment type="catalytic activity">
    <reaction evidence="10 11">
        <text>dTTP + alpha-D-glucose 1-phosphate + H(+) = dTDP-alpha-D-glucose + diphosphate</text>
        <dbReference type="Rhea" id="RHEA:15225"/>
        <dbReference type="ChEBI" id="CHEBI:15378"/>
        <dbReference type="ChEBI" id="CHEBI:33019"/>
        <dbReference type="ChEBI" id="CHEBI:37568"/>
        <dbReference type="ChEBI" id="CHEBI:57477"/>
        <dbReference type="ChEBI" id="CHEBI:58601"/>
        <dbReference type="EC" id="2.7.7.24"/>
    </reaction>
</comment>
<evidence type="ECO:0000256" key="7">
    <source>
        <dbReference type="ARBA" id="ARBA00022695"/>
    </source>
</evidence>
<comment type="pathway">
    <text evidence="3">Bacterial outer membrane biogenesis; LPS O-antigen biosynthesis.</text>
</comment>
<accession>A0A2V4LXY5</accession>
<dbReference type="AlphaFoldDB" id="A0A2V4LXY5"/>
<keyword evidence="9 11" id="KW-0460">Magnesium</keyword>
<evidence type="ECO:0000256" key="8">
    <source>
        <dbReference type="ARBA" id="ARBA00022723"/>
    </source>
</evidence>
<dbReference type="Gene3D" id="3.90.550.10">
    <property type="entry name" value="Spore Coat Polysaccharide Biosynthesis Protein SpsA, Chain A"/>
    <property type="match status" value="1"/>
</dbReference>
<dbReference type="Proteomes" id="UP000248146">
    <property type="component" value="Unassembled WGS sequence"/>
</dbReference>
<comment type="caution">
    <text evidence="13">The sequence shown here is derived from an EMBL/GenBank/DDBJ whole genome shotgun (WGS) entry which is preliminary data.</text>
</comment>
<evidence type="ECO:0000256" key="6">
    <source>
        <dbReference type="ARBA" id="ARBA00022679"/>
    </source>
</evidence>
<evidence type="ECO:0000256" key="9">
    <source>
        <dbReference type="ARBA" id="ARBA00022842"/>
    </source>
</evidence>
<dbReference type="Pfam" id="PF00483">
    <property type="entry name" value="NTP_transferase"/>
    <property type="match status" value="1"/>
</dbReference>
<sequence length="293" mass="32442">MKRKGIILAGGSGTRLHPATLAISKQLLPVYDKPMIYYPLTTLMLAGIREILIISTPQDTPRFEQLLGDGSKWGLSLSYAVQASPDGLAQAFLIGEAFIGDDLAALVLGDNIYHGHHFQALLISAMSREQGASVFAYHVHDPERYGVVEFDDQGKAISLEEKPAVPKSSYAVTGLYFYDNQVVELAKSLKPSPRGELEITDLNRLYLEQGQLSVEIMGRGYAWLDTGTHESLMDASQFITTLEKRQGLKVACPEEIAYRQKWITAEQLETLAALLAKNGYGQYLKRLLSETVY</sequence>
<dbReference type="OrthoDB" id="9803871at2"/>
<evidence type="ECO:0000256" key="1">
    <source>
        <dbReference type="ARBA" id="ARBA00001946"/>
    </source>
</evidence>
<dbReference type="InterPro" id="IPR005835">
    <property type="entry name" value="NTP_transferase_dom"/>
</dbReference>
<evidence type="ECO:0000256" key="2">
    <source>
        <dbReference type="ARBA" id="ARBA00004781"/>
    </source>
</evidence>
<dbReference type="EMBL" id="QJRX01000004">
    <property type="protein sequence ID" value="PYC26007.1"/>
    <property type="molecule type" value="Genomic_DNA"/>
</dbReference>
<comment type="cofactor">
    <cofactor evidence="1">
        <name>Mg(2+)</name>
        <dbReference type="ChEBI" id="CHEBI:18420"/>
    </cofactor>
</comment>
<evidence type="ECO:0000256" key="10">
    <source>
        <dbReference type="ARBA" id="ARBA00049336"/>
    </source>
</evidence>
<evidence type="ECO:0000256" key="3">
    <source>
        <dbReference type="ARBA" id="ARBA00005125"/>
    </source>
</evidence>
<proteinExistence type="inferred from homology"/>
<evidence type="ECO:0000256" key="4">
    <source>
        <dbReference type="ARBA" id="ARBA00010480"/>
    </source>
</evidence>
<name>A0A2V4LXY5_AQUAC</name>
<keyword evidence="7 11" id="KW-0548">Nucleotidyltransferase</keyword>
<protein>
    <recommendedName>
        <fullName evidence="5 11">Glucose-1-phosphate thymidylyltransferase</fullName>
        <ecNumber evidence="5 11">2.7.7.24</ecNumber>
    </recommendedName>
</protein>
<keyword evidence="6 11" id="KW-0808">Transferase</keyword>
<comment type="function">
    <text evidence="11">Catalyzes the formation of dTDP-glucose, from dTTP and glucose 1-phosphate, as well as its pyrophosphorolysis.</text>
</comment>
<evidence type="ECO:0000313" key="14">
    <source>
        <dbReference type="Proteomes" id="UP000248146"/>
    </source>
</evidence>
<organism evidence="13 14">
    <name type="scientific">Aquipseudomonas alcaligenes</name>
    <name type="common">Pseudomonas alcaligenes</name>
    <dbReference type="NCBI Taxonomy" id="43263"/>
    <lineage>
        <taxon>Bacteria</taxon>
        <taxon>Pseudomonadati</taxon>
        <taxon>Pseudomonadota</taxon>
        <taxon>Gammaproteobacteria</taxon>
        <taxon>Pseudomonadales</taxon>
        <taxon>Pseudomonadaceae</taxon>
        <taxon>Aquipseudomonas</taxon>
    </lineage>
</organism>